<feature type="domain" description="Protein kinase" evidence="6">
    <location>
        <begin position="1"/>
        <end position="332"/>
    </location>
</feature>
<keyword evidence="2" id="KW-0808">Transferase</keyword>
<evidence type="ECO:0000259" key="6">
    <source>
        <dbReference type="PROSITE" id="PS50011"/>
    </source>
</evidence>
<dbReference type="InterPro" id="IPR011009">
    <property type="entry name" value="Kinase-like_dom_sf"/>
</dbReference>
<dbReference type="Proteomes" id="UP000724874">
    <property type="component" value="Unassembled WGS sequence"/>
</dbReference>
<name>A0A9P5NAB6_GYMJU</name>
<dbReference type="Pfam" id="PF00069">
    <property type="entry name" value="Pkinase"/>
    <property type="match status" value="1"/>
</dbReference>
<evidence type="ECO:0000313" key="7">
    <source>
        <dbReference type="EMBL" id="KAF8871654.1"/>
    </source>
</evidence>
<dbReference type="GO" id="GO:0004674">
    <property type="term" value="F:protein serine/threonine kinase activity"/>
    <property type="evidence" value="ECO:0007669"/>
    <property type="project" value="UniProtKB-KW"/>
</dbReference>
<dbReference type="SUPFAM" id="SSF56112">
    <property type="entry name" value="Protein kinase-like (PK-like)"/>
    <property type="match status" value="1"/>
</dbReference>
<keyword evidence="1" id="KW-0723">Serine/threonine-protein kinase</keyword>
<dbReference type="PANTHER" id="PTHR45646:SF11">
    <property type="entry name" value="SERINE_THREONINE-PROTEIN KINASE DOA"/>
    <property type="match status" value="1"/>
</dbReference>
<dbReference type="Gene3D" id="3.30.200.20">
    <property type="entry name" value="Phosphorylase Kinase, domain 1"/>
    <property type="match status" value="1"/>
</dbReference>
<dbReference type="GO" id="GO:0005524">
    <property type="term" value="F:ATP binding"/>
    <property type="evidence" value="ECO:0007669"/>
    <property type="project" value="UniProtKB-KW"/>
</dbReference>
<evidence type="ECO:0000256" key="2">
    <source>
        <dbReference type="ARBA" id="ARBA00022679"/>
    </source>
</evidence>
<evidence type="ECO:0000256" key="3">
    <source>
        <dbReference type="ARBA" id="ARBA00022741"/>
    </source>
</evidence>
<organism evidence="7 8">
    <name type="scientific">Gymnopilus junonius</name>
    <name type="common">Spectacular rustgill mushroom</name>
    <name type="synonym">Gymnopilus spectabilis subsp. junonius</name>
    <dbReference type="NCBI Taxonomy" id="109634"/>
    <lineage>
        <taxon>Eukaryota</taxon>
        <taxon>Fungi</taxon>
        <taxon>Dikarya</taxon>
        <taxon>Basidiomycota</taxon>
        <taxon>Agaricomycotina</taxon>
        <taxon>Agaricomycetes</taxon>
        <taxon>Agaricomycetidae</taxon>
        <taxon>Agaricales</taxon>
        <taxon>Agaricineae</taxon>
        <taxon>Hymenogastraceae</taxon>
        <taxon>Gymnopilus</taxon>
    </lineage>
</organism>
<gene>
    <name evidence="7" type="ORF">CPB84DRAFT_1753921</name>
</gene>
<evidence type="ECO:0000256" key="1">
    <source>
        <dbReference type="ARBA" id="ARBA00022527"/>
    </source>
</evidence>
<accession>A0A9P5NAB6</accession>
<keyword evidence="5" id="KW-0067">ATP-binding</keyword>
<evidence type="ECO:0000313" key="8">
    <source>
        <dbReference type="Proteomes" id="UP000724874"/>
    </source>
</evidence>
<dbReference type="EMBL" id="JADNYJ010000297">
    <property type="protein sequence ID" value="KAF8871654.1"/>
    <property type="molecule type" value="Genomic_DNA"/>
</dbReference>
<keyword evidence="3" id="KW-0547">Nucleotide-binding</keyword>
<protein>
    <submittedName>
        <fullName evidence="7">Kinase-like domain-containing protein</fullName>
    </submittedName>
</protein>
<dbReference type="InterPro" id="IPR000719">
    <property type="entry name" value="Prot_kinase_dom"/>
</dbReference>
<dbReference type="PANTHER" id="PTHR45646">
    <property type="entry name" value="SERINE/THREONINE-PROTEIN KINASE DOA-RELATED"/>
    <property type="match status" value="1"/>
</dbReference>
<keyword evidence="4 7" id="KW-0418">Kinase</keyword>
<dbReference type="PROSITE" id="PS50011">
    <property type="entry name" value="PROTEIN_KINASE_DOM"/>
    <property type="match status" value="1"/>
</dbReference>
<dbReference type="SMART" id="SM00220">
    <property type="entry name" value="S_TKc"/>
    <property type="match status" value="1"/>
</dbReference>
<evidence type="ECO:0000256" key="5">
    <source>
        <dbReference type="ARBA" id="ARBA00022840"/>
    </source>
</evidence>
<dbReference type="Gene3D" id="1.10.510.10">
    <property type="entry name" value="Transferase(Phosphotransferase) domain 1"/>
    <property type="match status" value="1"/>
</dbReference>
<proteinExistence type="predicted"/>
<sequence>MERKVFIKVKDKVINHIQIEIVLRNHGVKLSKLVTKGIDVGTDELKMLKIICRSKVPESKIISNITWLRRRKRNNGRHSEFIEDFKTKTHWFIVFEFPRTTLQDILSSAEMVPLPDRHVREMISQITSAVLSLHKESIMHLDIQPQSIEIVNAATGKEFVYQRNSKFIEKGMQVKNTNAAAAMIDIEHRKWYLVNFWRFARWASRFRSDNFSIGCLFWEMIKGQSMFLACDVDDRMYRKAKAHMFTAILGYFPDDMRIRISMSCQGIFKRGTDELEDLSDLPTAIQEYLRNCSELEASFDDEDILDVTRALTHLSPKQRPPLENVLCFRSFQFEEGVVE</sequence>
<comment type="caution">
    <text evidence="7">The sequence shown here is derived from an EMBL/GenBank/DDBJ whole genome shotgun (WGS) entry which is preliminary data.</text>
</comment>
<dbReference type="GO" id="GO:0005634">
    <property type="term" value="C:nucleus"/>
    <property type="evidence" value="ECO:0007669"/>
    <property type="project" value="TreeGrafter"/>
</dbReference>
<keyword evidence="8" id="KW-1185">Reference proteome</keyword>
<dbReference type="InterPro" id="IPR051175">
    <property type="entry name" value="CLK_kinases"/>
</dbReference>
<reference evidence="7" key="1">
    <citation type="submission" date="2020-11" db="EMBL/GenBank/DDBJ databases">
        <authorList>
            <consortium name="DOE Joint Genome Institute"/>
            <person name="Ahrendt S."/>
            <person name="Riley R."/>
            <person name="Andreopoulos W."/>
            <person name="LaButti K."/>
            <person name="Pangilinan J."/>
            <person name="Ruiz-duenas F.J."/>
            <person name="Barrasa J.M."/>
            <person name="Sanchez-Garcia M."/>
            <person name="Camarero S."/>
            <person name="Miyauchi S."/>
            <person name="Serrano A."/>
            <person name="Linde D."/>
            <person name="Babiker R."/>
            <person name="Drula E."/>
            <person name="Ayuso-Fernandez I."/>
            <person name="Pacheco R."/>
            <person name="Padilla G."/>
            <person name="Ferreira P."/>
            <person name="Barriuso J."/>
            <person name="Kellner H."/>
            <person name="Castanera R."/>
            <person name="Alfaro M."/>
            <person name="Ramirez L."/>
            <person name="Pisabarro A.G."/>
            <person name="Kuo A."/>
            <person name="Tritt A."/>
            <person name="Lipzen A."/>
            <person name="He G."/>
            <person name="Yan M."/>
            <person name="Ng V."/>
            <person name="Cullen D."/>
            <person name="Martin F."/>
            <person name="Rosso M.-N."/>
            <person name="Henrissat B."/>
            <person name="Hibbett D."/>
            <person name="Martinez A.T."/>
            <person name="Grigoriev I.V."/>
        </authorList>
    </citation>
    <scope>NUCLEOTIDE SEQUENCE</scope>
    <source>
        <strain evidence="7">AH 44721</strain>
    </source>
</reference>
<evidence type="ECO:0000256" key="4">
    <source>
        <dbReference type="ARBA" id="ARBA00022777"/>
    </source>
</evidence>
<dbReference type="OrthoDB" id="3068150at2759"/>
<dbReference type="AlphaFoldDB" id="A0A9P5NAB6"/>